<dbReference type="GO" id="GO:0005737">
    <property type="term" value="C:cytoplasm"/>
    <property type="evidence" value="ECO:0007669"/>
    <property type="project" value="UniProtKB-SubCell"/>
</dbReference>
<dbReference type="PANTHER" id="PTHR31334">
    <property type="entry name" value="SMITH-MAGENIS SYNDROME REGION GENE 8 PROTEIN"/>
    <property type="match status" value="1"/>
</dbReference>
<evidence type="ECO:0000259" key="7">
    <source>
        <dbReference type="PROSITE" id="PS51834"/>
    </source>
</evidence>
<dbReference type="GO" id="GO:0032045">
    <property type="term" value="C:guanyl-nucleotide exchange factor complex"/>
    <property type="evidence" value="ECO:0007669"/>
    <property type="project" value="TreeGrafter"/>
</dbReference>
<proteinExistence type="inferred from homology"/>
<accession>A0A7M5UZ67</accession>
<evidence type="ECO:0000256" key="5">
    <source>
        <dbReference type="ARBA" id="ARBA00038137"/>
    </source>
</evidence>
<keyword evidence="4" id="KW-0072">Autophagy</keyword>
<keyword evidence="2" id="KW-0963">Cytoplasm</keyword>
<keyword evidence="9" id="KW-1185">Reference proteome</keyword>
<dbReference type="OrthoDB" id="2289278at2759"/>
<evidence type="ECO:0000256" key="2">
    <source>
        <dbReference type="ARBA" id="ARBA00022490"/>
    </source>
</evidence>
<keyword evidence="3" id="KW-0344">Guanine-nucleotide releasing factor</keyword>
<dbReference type="GeneID" id="136797510"/>
<evidence type="ECO:0000256" key="3">
    <source>
        <dbReference type="ARBA" id="ARBA00022658"/>
    </source>
</evidence>
<evidence type="ECO:0000256" key="6">
    <source>
        <dbReference type="SAM" id="MobiDB-lite"/>
    </source>
</evidence>
<organism evidence="8 9">
    <name type="scientific">Clytia hemisphaerica</name>
    <dbReference type="NCBI Taxonomy" id="252671"/>
    <lineage>
        <taxon>Eukaryota</taxon>
        <taxon>Metazoa</taxon>
        <taxon>Cnidaria</taxon>
        <taxon>Hydrozoa</taxon>
        <taxon>Hydroidolina</taxon>
        <taxon>Leptothecata</taxon>
        <taxon>Obeliida</taxon>
        <taxon>Clytiidae</taxon>
        <taxon>Clytia</taxon>
    </lineage>
</organism>
<dbReference type="RefSeq" id="XP_066910195.1">
    <property type="nucleotide sequence ID" value="XM_067054094.1"/>
</dbReference>
<dbReference type="GO" id="GO:0006914">
    <property type="term" value="P:autophagy"/>
    <property type="evidence" value="ECO:0007669"/>
    <property type="project" value="UniProtKB-KW"/>
</dbReference>
<dbReference type="InterPro" id="IPR037521">
    <property type="entry name" value="FLCN/SMCR8_DENN"/>
</dbReference>
<evidence type="ECO:0000313" key="9">
    <source>
        <dbReference type="Proteomes" id="UP000594262"/>
    </source>
</evidence>
<dbReference type="EnsemblMetazoa" id="CLYHEMT003639.1">
    <property type="protein sequence ID" value="CLYHEMP003639.1"/>
    <property type="gene ID" value="CLYHEMG003639"/>
</dbReference>
<reference evidence="8" key="1">
    <citation type="submission" date="2021-01" db="UniProtKB">
        <authorList>
            <consortium name="EnsemblMetazoa"/>
        </authorList>
    </citation>
    <scope>IDENTIFICATION</scope>
</reference>
<evidence type="ECO:0000256" key="4">
    <source>
        <dbReference type="ARBA" id="ARBA00023006"/>
    </source>
</evidence>
<comment type="similarity">
    <text evidence="5">Belongs to the SMCR8 family.</text>
</comment>
<dbReference type="PANTHER" id="PTHR31334:SF1">
    <property type="entry name" value="GUANINE NUCLEOTIDE EXCHANGE PROTEIN SMCR8"/>
    <property type="match status" value="1"/>
</dbReference>
<dbReference type="AlphaFoldDB" id="A0A7M5UZ67"/>
<feature type="domain" description="UDENN FLCN/SMCR8-type" evidence="7">
    <location>
        <begin position="26"/>
        <end position="771"/>
    </location>
</feature>
<dbReference type="Proteomes" id="UP000594262">
    <property type="component" value="Unplaced"/>
</dbReference>
<evidence type="ECO:0000256" key="1">
    <source>
        <dbReference type="ARBA" id="ARBA00004496"/>
    </source>
</evidence>
<sequence>MASDDTQTVGAFISSLVEDGIGSQAFMGSTFDSDFILLAEFCEMEGPKPIFTIPSVFNSTFNLNTFAVRIMSVDCVSIMQTTDFTNFKVAGDIQVVLTEQSEGAVAYVHHFVLYDICARGFVRPFCLSYIMKNHAELLSMYEKICTMFTLVSGLFHFGNALSFINDLMLRLQHLQHLKKVLAEKSYDIFVDDKVLTESQKNAITIKALDDAMYQLHQLIIIFKSYVEGTSFVDHRGLFNERYRDILQKLDASDLLHSAPNDNFTDQTMNQMTELATEEMEESARPSHNVPSEVISSILGKKYDKRLRNLSELSDVTNDIGLDVLRYSLHVFTHRDLSLSNLFTVKSSKAEQASKLTIGSTEFPVLPCVSNHVECCTINTPSQLTSISTFLRHFLDIHKHEALVETPLKEKQKDNMDDGEQVTDTGYQFYGELSSSFLSLLRYTSISLPAVSASDSTYSKVGSFVNIPSMVESVDGIGSTSPVTSQNRQTPHSENSSADSYKDALCYPESIASSNNSSLDSANQDGAGAPTYCHSISVVSTDTVNIPTNAVGDDVKEMMKSSRIPLVKLRDRFSYLPHIVYSFFLGRPVAVVGKESASKSVSSFVYGLASMLPNNPVKPKRVCPILSRKLTIRDLDTYGIFGILKSGKEKYPIPMALRPYLSIVDLEKDTLDAPLYRGDILSTMFDTGRNFSERSFRKFIKQTWAELISEAYVRFTNQYTHALSPLTAHSASLNLSCDKQILNYFVHTLRVQILHAYLEEDDLMDLTTDAIRLNRKKCQTIPNQFKKKHTSKR</sequence>
<feature type="compositionally biased region" description="Polar residues" evidence="6">
    <location>
        <begin position="477"/>
        <end position="498"/>
    </location>
</feature>
<feature type="region of interest" description="Disordered" evidence="6">
    <location>
        <begin position="475"/>
        <end position="499"/>
    </location>
</feature>
<comment type="subcellular location">
    <subcellularLocation>
        <location evidence="1">Cytoplasm</location>
    </subcellularLocation>
</comment>
<dbReference type="PROSITE" id="PS51834">
    <property type="entry name" value="DENN_FLCN_SMCR8"/>
    <property type="match status" value="1"/>
</dbReference>
<protein>
    <recommendedName>
        <fullName evidence="7">UDENN FLCN/SMCR8-type domain-containing protein</fullName>
    </recommendedName>
</protein>
<evidence type="ECO:0000313" key="8">
    <source>
        <dbReference type="EnsemblMetazoa" id="CLYHEMP003639.1"/>
    </source>
</evidence>
<dbReference type="GO" id="GO:0005085">
    <property type="term" value="F:guanyl-nucleotide exchange factor activity"/>
    <property type="evidence" value="ECO:0007669"/>
    <property type="project" value="UniProtKB-KW"/>
</dbReference>
<name>A0A7M5UZ67_9CNID</name>